<evidence type="ECO:0008006" key="3">
    <source>
        <dbReference type="Google" id="ProtNLM"/>
    </source>
</evidence>
<gene>
    <name evidence="1" type="ORF">A3G31_02635</name>
</gene>
<name>A0A1F7SMW5_9BACT</name>
<protein>
    <recommendedName>
        <fullName evidence="3">DUF177 domain-containing protein</fullName>
    </recommendedName>
</protein>
<dbReference type="AlphaFoldDB" id="A0A1F7SMW5"/>
<dbReference type="Proteomes" id="UP000178082">
    <property type="component" value="Unassembled WGS sequence"/>
</dbReference>
<dbReference type="InterPro" id="IPR003772">
    <property type="entry name" value="YceD"/>
</dbReference>
<sequence length="201" mass="23011">MRSKRRKERLKEKIRNKNIVTKSAEINMLRYIEINNIPSEGYRIDKQIKGSSIDIGNEYEITKPIGFAATVEKVKTDVIVKGDIEFSVKHICSLCLDGFVSRIKTPFKIEFKPSSSEPDEEERELGREDLDINYLRGSVIDLFDVIRDQIFLAIPIKPVCKPECLGLCRQCGSNLNIEKCNCKDEKIDPRFSVLTGLKVKN</sequence>
<reference evidence="1 2" key="1">
    <citation type="journal article" date="2016" name="Nat. Commun.">
        <title>Thousands of microbial genomes shed light on interconnected biogeochemical processes in an aquifer system.</title>
        <authorList>
            <person name="Anantharaman K."/>
            <person name="Brown C.T."/>
            <person name="Hug L.A."/>
            <person name="Sharon I."/>
            <person name="Castelle C.J."/>
            <person name="Probst A.J."/>
            <person name="Thomas B.C."/>
            <person name="Singh A."/>
            <person name="Wilkins M.J."/>
            <person name="Karaoz U."/>
            <person name="Brodie E.L."/>
            <person name="Williams K.H."/>
            <person name="Hubbard S.S."/>
            <person name="Banfield J.F."/>
        </authorList>
    </citation>
    <scope>NUCLEOTIDE SEQUENCE [LARGE SCALE GENOMIC DNA]</scope>
</reference>
<dbReference type="Pfam" id="PF02620">
    <property type="entry name" value="YceD"/>
    <property type="match status" value="1"/>
</dbReference>
<dbReference type="EMBL" id="MGDI01000004">
    <property type="protein sequence ID" value="OGL55115.1"/>
    <property type="molecule type" value="Genomic_DNA"/>
</dbReference>
<evidence type="ECO:0000313" key="2">
    <source>
        <dbReference type="Proteomes" id="UP000178082"/>
    </source>
</evidence>
<evidence type="ECO:0000313" key="1">
    <source>
        <dbReference type="EMBL" id="OGL55115.1"/>
    </source>
</evidence>
<organism evidence="1 2">
    <name type="scientific">Candidatus Schekmanbacteria bacterium RIFCSPLOWO2_12_FULL_38_15</name>
    <dbReference type="NCBI Taxonomy" id="1817883"/>
    <lineage>
        <taxon>Bacteria</taxon>
        <taxon>Candidatus Schekmaniibacteriota</taxon>
    </lineage>
</organism>
<dbReference type="STRING" id="1817883.A3G31_02635"/>
<dbReference type="PANTHER" id="PTHR34374:SF1">
    <property type="entry name" value="LARGE RIBOSOMAL RNA SUBUNIT ACCUMULATION PROTEIN YCED HOMOLOG 1, CHLOROPLASTIC"/>
    <property type="match status" value="1"/>
</dbReference>
<accession>A0A1F7SMW5</accession>
<dbReference type="PANTHER" id="PTHR34374">
    <property type="entry name" value="LARGE RIBOSOMAL RNA SUBUNIT ACCUMULATION PROTEIN YCED HOMOLOG 1, CHLOROPLASTIC"/>
    <property type="match status" value="1"/>
</dbReference>
<proteinExistence type="predicted"/>
<comment type="caution">
    <text evidence="1">The sequence shown here is derived from an EMBL/GenBank/DDBJ whole genome shotgun (WGS) entry which is preliminary data.</text>
</comment>